<keyword evidence="1" id="KW-0472">Membrane</keyword>
<feature type="transmembrane region" description="Helical" evidence="1">
    <location>
        <begin position="223"/>
        <end position="245"/>
    </location>
</feature>
<protein>
    <recommendedName>
        <fullName evidence="4">Polysaccharide biosynthesis protein</fullName>
    </recommendedName>
</protein>
<feature type="transmembrane region" description="Helical" evidence="1">
    <location>
        <begin position="45"/>
        <end position="63"/>
    </location>
</feature>
<keyword evidence="1" id="KW-0812">Transmembrane</keyword>
<dbReference type="Proteomes" id="UP001209257">
    <property type="component" value="Unassembled WGS sequence"/>
</dbReference>
<feature type="transmembrane region" description="Helical" evidence="1">
    <location>
        <begin position="192"/>
        <end position="211"/>
    </location>
</feature>
<dbReference type="EMBL" id="JAOTJC010000005">
    <property type="protein sequence ID" value="MCU7553651.1"/>
    <property type="molecule type" value="Genomic_DNA"/>
</dbReference>
<feature type="transmembrane region" description="Helical" evidence="1">
    <location>
        <begin position="312"/>
        <end position="334"/>
    </location>
</feature>
<feature type="transmembrane region" description="Helical" evidence="1">
    <location>
        <begin position="265"/>
        <end position="292"/>
    </location>
</feature>
<feature type="transmembrane region" description="Helical" evidence="1">
    <location>
        <begin position="132"/>
        <end position="155"/>
    </location>
</feature>
<sequence>MRDQKSGGHGTTAALLLFQLTAFVTPWLCVLWLSFQNDVAGVANYSYLLAIFAPLSLLLASPSRTYLLSTQSLADPEVRGVRLLLLITGCGVAFMIGLVEGAVLLAMAVYLAKITEFAFDVPIAAKLRNRHAGKLSLLALTKVLAIGAAVALVWFSQNLTVGLLGVSLLFVVCAWGRGFFQLTVPRNFTVTLSRLLPLSLTALMFSVYFNIPRYLLGSNDQDGTLAIFTISSFLLTALLVINNAVCQAGLPGWARAVQQGERRGLIISLAKSVAVAVLLYVALQLFQLPVLYDLFWQAHNNLQRLDPAYPDVYRWVLLLAIGPLLFSFANYLLICTQQHKPLLGITVMNAAVTALFSYAGLIYSGFIAVLFVLSLSGLVHFAMCGVLFHRAVRTV</sequence>
<feature type="transmembrane region" description="Helical" evidence="1">
    <location>
        <begin position="12"/>
        <end position="33"/>
    </location>
</feature>
<reference evidence="3" key="1">
    <citation type="submission" date="2023-07" db="EMBL/GenBank/DDBJ databases">
        <title>Study on multiphase classification of strain Alteromonas salexigens isolated from the Yellow Sea.</title>
        <authorList>
            <person name="Sun L."/>
        </authorList>
    </citation>
    <scope>NUCLEOTIDE SEQUENCE [LARGE SCALE GENOMIC DNA]</scope>
    <source>
        <strain evidence="3">ASW11-19</strain>
    </source>
</reference>
<keyword evidence="1" id="KW-1133">Transmembrane helix</keyword>
<feature type="transmembrane region" description="Helical" evidence="1">
    <location>
        <begin position="161"/>
        <end position="180"/>
    </location>
</feature>
<dbReference type="RefSeq" id="WP_262992354.1">
    <property type="nucleotide sequence ID" value="NZ_JAOTJC010000005.1"/>
</dbReference>
<feature type="transmembrane region" description="Helical" evidence="1">
    <location>
        <begin position="83"/>
        <end position="111"/>
    </location>
</feature>
<proteinExistence type="predicted"/>
<feature type="transmembrane region" description="Helical" evidence="1">
    <location>
        <begin position="366"/>
        <end position="388"/>
    </location>
</feature>
<evidence type="ECO:0008006" key="4">
    <source>
        <dbReference type="Google" id="ProtNLM"/>
    </source>
</evidence>
<feature type="transmembrane region" description="Helical" evidence="1">
    <location>
        <begin position="341"/>
        <end position="360"/>
    </location>
</feature>
<evidence type="ECO:0000313" key="2">
    <source>
        <dbReference type="EMBL" id="MCU7553651.1"/>
    </source>
</evidence>
<name>A0ABT2VK63_9ALTE</name>
<gene>
    <name evidence="2" type="ORF">OCL06_03430</name>
</gene>
<accession>A0ABT2VK63</accession>
<keyword evidence="3" id="KW-1185">Reference proteome</keyword>
<evidence type="ECO:0000256" key="1">
    <source>
        <dbReference type="SAM" id="Phobius"/>
    </source>
</evidence>
<evidence type="ECO:0000313" key="3">
    <source>
        <dbReference type="Proteomes" id="UP001209257"/>
    </source>
</evidence>
<organism evidence="2 3">
    <name type="scientific">Alteromonas salexigens</name>
    <dbReference type="NCBI Taxonomy" id="2982530"/>
    <lineage>
        <taxon>Bacteria</taxon>
        <taxon>Pseudomonadati</taxon>
        <taxon>Pseudomonadota</taxon>
        <taxon>Gammaproteobacteria</taxon>
        <taxon>Alteromonadales</taxon>
        <taxon>Alteromonadaceae</taxon>
        <taxon>Alteromonas/Salinimonas group</taxon>
        <taxon>Alteromonas</taxon>
    </lineage>
</organism>
<comment type="caution">
    <text evidence="2">The sequence shown here is derived from an EMBL/GenBank/DDBJ whole genome shotgun (WGS) entry which is preliminary data.</text>
</comment>